<organism evidence="1 2">
    <name type="scientific">Brachionus plicatilis</name>
    <name type="common">Marine rotifer</name>
    <name type="synonym">Brachionus muelleri</name>
    <dbReference type="NCBI Taxonomy" id="10195"/>
    <lineage>
        <taxon>Eukaryota</taxon>
        <taxon>Metazoa</taxon>
        <taxon>Spiralia</taxon>
        <taxon>Gnathifera</taxon>
        <taxon>Rotifera</taxon>
        <taxon>Eurotatoria</taxon>
        <taxon>Monogononta</taxon>
        <taxon>Pseudotrocha</taxon>
        <taxon>Ploima</taxon>
        <taxon>Brachionidae</taxon>
        <taxon>Brachionus</taxon>
    </lineage>
</organism>
<name>A0A3M7PAX2_BRAPC</name>
<dbReference type="AlphaFoldDB" id="A0A3M7PAX2"/>
<protein>
    <submittedName>
        <fullName evidence="1">Uncharacterized protein</fullName>
    </submittedName>
</protein>
<gene>
    <name evidence="1" type="ORF">BpHYR1_039950</name>
</gene>
<reference evidence="1 2" key="1">
    <citation type="journal article" date="2018" name="Sci. Rep.">
        <title>Genomic signatures of local adaptation to the degree of environmental predictability in rotifers.</title>
        <authorList>
            <person name="Franch-Gras L."/>
            <person name="Hahn C."/>
            <person name="Garcia-Roger E.M."/>
            <person name="Carmona M.J."/>
            <person name="Serra M."/>
            <person name="Gomez A."/>
        </authorList>
    </citation>
    <scope>NUCLEOTIDE SEQUENCE [LARGE SCALE GENOMIC DNA]</scope>
    <source>
        <strain evidence="1">HYR1</strain>
    </source>
</reference>
<keyword evidence="2" id="KW-1185">Reference proteome</keyword>
<comment type="caution">
    <text evidence="1">The sequence shown here is derived from an EMBL/GenBank/DDBJ whole genome shotgun (WGS) entry which is preliminary data.</text>
</comment>
<proteinExistence type="predicted"/>
<sequence>MVIFPWHLSKTCSLSAILQNSHRSYRPPQKFWMKFHTYLIVHALWLKACADRRKCPRAQLLVLFCEIQFKFRDKDIVQLSKLHQLSRSAKLCKFSINKISMCSIAVDFAKILHIVWFNILRLKLNKDHKSLKVS</sequence>
<dbReference type="EMBL" id="REGN01012297">
    <property type="protein sequence ID" value="RMZ96183.1"/>
    <property type="molecule type" value="Genomic_DNA"/>
</dbReference>
<evidence type="ECO:0000313" key="1">
    <source>
        <dbReference type="EMBL" id="RMZ96183.1"/>
    </source>
</evidence>
<dbReference type="Proteomes" id="UP000276133">
    <property type="component" value="Unassembled WGS sequence"/>
</dbReference>
<accession>A0A3M7PAX2</accession>
<evidence type="ECO:0000313" key="2">
    <source>
        <dbReference type="Proteomes" id="UP000276133"/>
    </source>
</evidence>